<gene>
    <name evidence="2" type="ORF">BU23DRAFT_605006</name>
</gene>
<feature type="region of interest" description="Disordered" evidence="1">
    <location>
        <begin position="1"/>
        <end position="26"/>
    </location>
</feature>
<evidence type="ECO:0000313" key="3">
    <source>
        <dbReference type="Proteomes" id="UP000800036"/>
    </source>
</evidence>
<name>A0A6A5UFU7_9PLEO</name>
<proteinExistence type="predicted"/>
<dbReference type="EMBL" id="ML976811">
    <property type="protein sequence ID" value="KAF1964073.1"/>
    <property type="molecule type" value="Genomic_DNA"/>
</dbReference>
<evidence type="ECO:0000256" key="1">
    <source>
        <dbReference type="SAM" id="MobiDB-lite"/>
    </source>
</evidence>
<reference evidence="2" key="1">
    <citation type="journal article" date="2020" name="Stud. Mycol.">
        <title>101 Dothideomycetes genomes: a test case for predicting lifestyles and emergence of pathogens.</title>
        <authorList>
            <person name="Haridas S."/>
            <person name="Albert R."/>
            <person name="Binder M."/>
            <person name="Bloem J."/>
            <person name="Labutti K."/>
            <person name="Salamov A."/>
            <person name="Andreopoulos B."/>
            <person name="Baker S."/>
            <person name="Barry K."/>
            <person name="Bills G."/>
            <person name="Bluhm B."/>
            <person name="Cannon C."/>
            <person name="Castanera R."/>
            <person name="Culley D."/>
            <person name="Daum C."/>
            <person name="Ezra D."/>
            <person name="Gonzalez J."/>
            <person name="Henrissat B."/>
            <person name="Kuo A."/>
            <person name="Liang C."/>
            <person name="Lipzen A."/>
            <person name="Lutzoni F."/>
            <person name="Magnuson J."/>
            <person name="Mondo S."/>
            <person name="Nolan M."/>
            <person name="Ohm R."/>
            <person name="Pangilinan J."/>
            <person name="Park H.-J."/>
            <person name="Ramirez L."/>
            <person name="Alfaro M."/>
            <person name="Sun H."/>
            <person name="Tritt A."/>
            <person name="Yoshinaga Y."/>
            <person name="Zwiers L.-H."/>
            <person name="Turgeon B."/>
            <person name="Goodwin S."/>
            <person name="Spatafora J."/>
            <person name="Crous P."/>
            <person name="Grigoriev I."/>
        </authorList>
    </citation>
    <scope>NUCLEOTIDE SEQUENCE</scope>
    <source>
        <strain evidence="2">CBS 107.79</strain>
    </source>
</reference>
<dbReference type="OrthoDB" id="3808625at2759"/>
<keyword evidence="3" id="KW-1185">Reference proteome</keyword>
<dbReference type="AlphaFoldDB" id="A0A6A5UFU7"/>
<sequence>MGTPLFTELSQPFQTPQPRRLPGDIGWSTPKTIRTLNLQEKAIAYTLKKWLPREQAEDVISTLKGSSAMARNAARLEQALHQTKAAEHARAERRRRNQRIVDVGGGPVYAGDCRKMAAERVINEAAKQEAAVAARHQKALVKQFNTWKRILSNYRVINPALAERFQDLYKESIQKLEQRGKFRARRSIMESSIPALEVAYVNGGGIDPYTRHLQQKGDAPTLSSFLEEK</sequence>
<protein>
    <submittedName>
        <fullName evidence="2">Uncharacterized protein</fullName>
    </submittedName>
</protein>
<feature type="compositionally biased region" description="Polar residues" evidence="1">
    <location>
        <begin position="8"/>
        <end position="17"/>
    </location>
</feature>
<accession>A0A6A5UFU7</accession>
<dbReference type="Proteomes" id="UP000800036">
    <property type="component" value="Unassembled WGS sequence"/>
</dbReference>
<evidence type="ECO:0000313" key="2">
    <source>
        <dbReference type="EMBL" id="KAF1964073.1"/>
    </source>
</evidence>
<organism evidence="2 3">
    <name type="scientific">Bimuria novae-zelandiae CBS 107.79</name>
    <dbReference type="NCBI Taxonomy" id="1447943"/>
    <lineage>
        <taxon>Eukaryota</taxon>
        <taxon>Fungi</taxon>
        <taxon>Dikarya</taxon>
        <taxon>Ascomycota</taxon>
        <taxon>Pezizomycotina</taxon>
        <taxon>Dothideomycetes</taxon>
        <taxon>Pleosporomycetidae</taxon>
        <taxon>Pleosporales</taxon>
        <taxon>Massarineae</taxon>
        <taxon>Didymosphaeriaceae</taxon>
        <taxon>Bimuria</taxon>
    </lineage>
</organism>